<dbReference type="InterPro" id="IPR000436">
    <property type="entry name" value="Sushi_SCR_CCP_dom"/>
</dbReference>
<feature type="compositionally biased region" description="Polar residues" evidence="3">
    <location>
        <begin position="414"/>
        <end position="434"/>
    </location>
</feature>
<evidence type="ECO:0000313" key="6">
    <source>
        <dbReference type="Proteomes" id="UP000749559"/>
    </source>
</evidence>
<name>A0A8J1Y6A1_OWEFU</name>
<sequence length="535" mass="59956">MEEFVMSATGDVILYSVHLQNTSCFETETYKNAQTLKKTGCETSDKSIRLSCQGDDVLVVDTVEVGQSNNSNGINYLCGFEFNSVCNIQEVKNDNVIKDMCDKQNECIVHYDDYSVLRQNTCDEDHNVTAVITYRCIRKGNMNPLNITSKLAPVVTDVYQYETCTNISPTSLTFHMGAYFRIDELIINFNATTTAAPYQFNITVHDSADQHSLCIGDAQIKHSIPALYKCQYLEFGDQVEIQSIQSDVYTDWKICNVEIYATPACRPISEIEHGIILNSTSWITSFTCDERFGNTTSEIHCINHTWSQTPSCTLVNCKEPPTMEHGSRNYTSTRVESLADYTCDDGFQIPNITSLQCSSNDSWVPYGNYSNVTFIFWTNHQPVCHPTPTTIGTNPTTETIGTIPSTTETIPTSVDTPTSYPNQTIQPEFQSSPNTTMPKTTPLMIVFKDIAEEAEKADEYVYIKKIEYEPSEAKYAAAIAIPVCVPPIIFISMIIILDLPKLIMDIRQAYNLVVYGTKKKPKIGPKAPILKPNKS</sequence>
<dbReference type="OrthoDB" id="6160441at2759"/>
<gene>
    <name evidence="5" type="ORF">OFUS_LOCUS18780</name>
</gene>
<evidence type="ECO:0000256" key="3">
    <source>
        <dbReference type="SAM" id="MobiDB-lite"/>
    </source>
</evidence>
<dbReference type="PROSITE" id="PS50923">
    <property type="entry name" value="SUSHI"/>
    <property type="match status" value="1"/>
</dbReference>
<dbReference type="Proteomes" id="UP000749559">
    <property type="component" value="Unassembled WGS sequence"/>
</dbReference>
<proteinExistence type="predicted"/>
<feature type="region of interest" description="Disordered" evidence="3">
    <location>
        <begin position="388"/>
        <end position="434"/>
    </location>
</feature>
<comment type="caution">
    <text evidence="2">Lacks conserved residue(s) required for the propagation of feature annotation.</text>
</comment>
<keyword evidence="1" id="KW-1015">Disulfide bond</keyword>
<keyword evidence="4" id="KW-0472">Membrane</keyword>
<organism evidence="5 6">
    <name type="scientific">Owenia fusiformis</name>
    <name type="common">Polychaete worm</name>
    <dbReference type="NCBI Taxonomy" id="6347"/>
    <lineage>
        <taxon>Eukaryota</taxon>
        <taxon>Metazoa</taxon>
        <taxon>Spiralia</taxon>
        <taxon>Lophotrochozoa</taxon>
        <taxon>Annelida</taxon>
        <taxon>Polychaeta</taxon>
        <taxon>Sedentaria</taxon>
        <taxon>Canalipalpata</taxon>
        <taxon>Sabellida</taxon>
        <taxon>Oweniida</taxon>
        <taxon>Oweniidae</taxon>
        <taxon>Owenia</taxon>
    </lineage>
</organism>
<keyword evidence="2" id="KW-0768">Sushi</keyword>
<evidence type="ECO:0000256" key="4">
    <source>
        <dbReference type="SAM" id="Phobius"/>
    </source>
</evidence>
<dbReference type="AlphaFoldDB" id="A0A8J1Y6A1"/>
<keyword evidence="4" id="KW-1133">Transmembrane helix</keyword>
<dbReference type="SMART" id="SM00032">
    <property type="entry name" value="CCP"/>
    <property type="match status" value="2"/>
</dbReference>
<comment type="caution">
    <text evidence="5">The sequence shown here is derived from an EMBL/GenBank/DDBJ whole genome shotgun (WGS) entry which is preliminary data.</text>
</comment>
<dbReference type="Pfam" id="PF00084">
    <property type="entry name" value="Sushi"/>
    <property type="match status" value="1"/>
</dbReference>
<keyword evidence="4" id="KW-0812">Transmembrane</keyword>
<dbReference type="CDD" id="cd00033">
    <property type="entry name" value="CCP"/>
    <property type="match status" value="1"/>
</dbReference>
<evidence type="ECO:0000256" key="1">
    <source>
        <dbReference type="ARBA" id="ARBA00023157"/>
    </source>
</evidence>
<dbReference type="SUPFAM" id="SSF57535">
    <property type="entry name" value="Complement control module/SCR domain"/>
    <property type="match status" value="2"/>
</dbReference>
<reference evidence="5" key="1">
    <citation type="submission" date="2022-03" db="EMBL/GenBank/DDBJ databases">
        <authorList>
            <person name="Martin C."/>
        </authorList>
    </citation>
    <scope>NUCLEOTIDE SEQUENCE</scope>
</reference>
<dbReference type="EMBL" id="CAIIXF020000009">
    <property type="protein sequence ID" value="CAH1794008.1"/>
    <property type="molecule type" value="Genomic_DNA"/>
</dbReference>
<evidence type="ECO:0000256" key="2">
    <source>
        <dbReference type="PROSITE-ProRule" id="PRU00302"/>
    </source>
</evidence>
<evidence type="ECO:0000313" key="5">
    <source>
        <dbReference type="EMBL" id="CAH1794008.1"/>
    </source>
</evidence>
<feature type="compositionally biased region" description="Low complexity" evidence="3">
    <location>
        <begin position="388"/>
        <end position="413"/>
    </location>
</feature>
<dbReference type="InterPro" id="IPR035976">
    <property type="entry name" value="Sushi/SCR/CCP_sf"/>
</dbReference>
<accession>A0A8J1Y6A1</accession>
<feature type="transmembrane region" description="Helical" evidence="4">
    <location>
        <begin position="475"/>
        <end position="497"/>
    </location>
</feature>
<dbReference type="Gene3D" id="2.10.70.10">
    <property type="entry name" value="Complement Module, domain 1"/>
    <property type="match status" value="1"/>
</dbReference>
<keyword evidence="6" id="KW-1185">Reference proteome</keyword>
<protein>
    <submittedName>
        <fullName evidence="5">Uncharacterized protein</fullName>
    </submittedName>
</protein>